<dbReference type="PANTHER" id="PTHR11161:SF0">
    <property type="entry name" value="O-ACYLTRANSFERASE LIKE PROTEIN"/>
    <property type="match status" value="1"/>
</dbReference>
<feature type="domain" description="Nose resistant-to-fluoxetine protein N-terminal" evidence="2">
    <location>
        <begin position="173"/>
        <end position="313"/>
    </location>
</feature>
<keyword evidence="4" id="KW-1185">Reference proteome</keyword>
<feature type="chain" id="PRO_5042284647" description="Nose resistant-to-fluoxetine protein N-terminal domain-containing protein" evidence="1">
    <location>
        <begin position="27"/>
        <end position="315"/>
    </location>
</feature>
<feature type="signal peptide" evidence="1">
    <location>
        <begin position="1"/>
        <end position="26"/>
    </location>
</feature>
<evidence type="ECO:0000256" key="1">
    <source>
        <dbReference type="SAM" id="SignalP"/>
    </source>
</evidence>
<dbReference type="Proteomes" id="UP001195483">
    <property type="component" value="Unassembled WGS sequence"/>
</dbReference>
<evidence type="ECO:0000313" key="4">
    <source>
        <dbReference type="Proteomes" id="UP001195483"/>
    </source>
</evidence>
<keyword evidence="1" id="KW-0732">Signal</keyword>
<comment type="caution">
    <text evidence="3">The sequence shown here is derived from an EMBL/GenBank/DDBJ whole genome shotgun (WGS) entry which is preliminary data.</text>
</comment>
<organism evidence="3 4">
    <name type="scientific">Potamilus streckersoni</name>
    <dbReference type="NCBI Taxonomy" id="2493646"/>
    <lineage>
        <taxon>Eukaryota</taxon>
        <taxon>Metazoa</taxon>
        <taxon>Spiralia</taxon>
        <taxon>Lophotrochozoa</taxon>
        <taxon>Mollusca</taxon>
        <taxon>Bivalvia</taxon>
        <taxon>Autobranchia</taxon>
        <taxon>Heteroconchia</taxon>
        <taxon>Palaeoheterodonta</taxon>
        <taxon>Unionida</taxon>
        <taxon>Unionoidea</taxon>
        <taxon>Unionidae</taxon>
        <taxon>Ambleminae</taxon>
        <taxon>Lampsilini</taxon>
        <taxon>Potamilus</taxon>
    </lineage>
</organism>
<protein>
    <recommendedName>
        <fullName evidence="2">Nose resistant-to-fluoxetine protein N-terminal domain-containing protein</fullName>
    </recommendedName>
</protein>
<reference evidence="3" key="2">
    <citation type="journal article" date="2021" name="Genome Biol. Evol.">
        <title>Developing a high-quality reference genome for a parasitic bivalve with doubly uniparental inheritance (Bivalvia: Unionida).</title>
        <authorList>
            <person name="Smith C.H."/>
        </authorList>
    </citation>
    <scope>NUCLEOTIDE SEQUENCE</scope>
    <source>
        <strain evidence="3">CHS0354</strain>
        <tissue evidence="3">Mantle</tissue>
    </source>
</reference>
<reference evidence="3" key="3">
    <citation type="submission" date="2023-05" db="EMBL/GenBank/DDBJ databases">
        <authorList>
            <person name="Smith C.H."/>
        </authorList>
    </citation>
    <scope>NUCLEOTIDE SEQUENCE</scope>
    <source>
        <strain evidence="3">CHS0354</strain>
        <tissue evidence="3">Mantle</tissue>
    </source>
</reference>
<dbReference type="InterPro" id="IPR052728">
    <property type="entry name" value="O2_lipid_transport_reg"/>
</dbReference>
<dbReference type="InterPro" id="IPR006621">
    <property type="entry name" value="Nose-resist-to-fluoxetine_N"/>
</dbReference>
<gene>
    <name evidence="3" type="ORF">CHS0354_019072</name>
</gene>
<reference evidence="3" key="1">
    <citation type="journal article" date="2021" name="Genome Biol. Evol.">
        <title>A High-Quality Reference Genome for a Parasitic Bivalve with Doubly Uniparental Inheritance (Bivalvia: Unionida).</title>
        <authorList>
            <person name="Smith C.H."/>
        </authorList>
    </citation>
    <scope>NUCLEOTIDE SEQUENCE</scope>
    <source>
        <strain evidence="3">CHS0354</strain>
    </source>
</reference>
<accession>A0AAE0T650</accession>
<evidence type="ECO:0000313" key="3">
    <source>
        <dbReference type="EMBL" id="KAK3604479.1"/>
    </source>
</evidence>
<evidence type="ECO:0000259" key="2">
    <source>
        <dbReference type="SMART" id="SM00703"/>
    </source>
</evidence>
<dbReference type="Pfam" id="PF20146">
    <property type="entry name" value="NRF"/>
    <property type="match status" value="1"/>
</dbReference>
<dbReference type="PANTHER" id="PTHR11161">
    <property type="entry name" value="O-ACYLTRANSFERASE"/>
    <property type="match status" value="1"/>
</dbReference>
<proteinExistence type="predicted"/>
<dbReference type="AlphaFoldDB" id="A0AAE0T650"/>
<name>A0AAE0T650_9BIVA</name>
<sequence>MATTGNTKWAALTLFLIITCCPSCSGQITPDMIKVLLNSLNINEKASFIAQFLIDNEPIFNQLETVLVAGLPLLSLEANYPKGLFMNAVVPWALSHAPELLQSAEFVGIMQRFVEEVNKVNYEKLDTNSTDRFVSGLFSSMDWLSFIEKVLSLTRSQYSIRGLLPYNKNHTLNYQCYNDTMDFVERLLYGSDWAVNIFDAIGKPTTGIRQGVMHFIGTYDQCMNVKAKLNVGLPLGPDNNTIDRQFGTKYCRATFPLPQSIINDVAGENVNHTFGIPLRLTWGLCLPDSCSEEDISGLIHLGKLYTYINVLQTPG</sequence>
<dbReference type="SMART" id="SM00703">
    <property type="entry name" value="NRF"/>
    <property type="match status" value="1"/>
</dbReference>
<dbReference type="EMBL" id="JAEAOA010001177">
    <property type="protein sequence ID" value="KAK3604479.1"/>
    <property type="molecule type" value="Genomic_DNA"/>
</dbReference>